<protein>
    <submittedName>
        <fullName evidence="1">Uncharacterized protein</fullName>
    </submittedName>
</protein>
<organism evidence="1 2">
    <name type="scientific">Ataeniobius toweri</name>
    <dbReference type="NCBI Taxonomy" id="208326"/>
    <lineage>
        <taxon>Eukaryota</taxon>
        <taxon>Metazoa</taxon>
        <taxon>Chordata</taxon>
        <taxon>Craniata</taxon>
        <taxon>Vertebrata</taxon>
        <taxon>Euteleostomi</taxon>
        <taxon>Actinopterygii</taxon>
        <taxon>Neopterygii</taxon>
        <taxon>Teleostei</taxon>
        <taxon>Neoteleostei</taxon>
        <taxon>Acanthomorphata</taxon>
        <taxon>Ovalentaria</taxon>
        <taxon>Atherinomorphae</taxon>
        <taxon>Cyprinodontiformes</taxon>
        <taxon>Goodeidae</taxon>
        <taxon>Ataeniobius</taxon>
    </lineage>
</organism>
<comment type="caution">
    <text evidence="1">The sequence shown here is derived from an EMBL/GenBank/DDBJ whole genome shotgun (WGS) entry which is preliminary data.</text>
</comment>
<name>A0ABU7B2S4_9TELE</name>
<accession>A0ABU7B2S4</accession>
<sequence length="99" mass="11145">MCFSSHKRESGEISADFHCKTPSAYDIAFGHNIYPVYHQHFLSQTGGILLRNYLALKNNVNKCEKTISNKNCINKLGDHRNFFPAENGVLTKIQSGSVQ</sequence>
<proteinExistence type="predicted"/>
<evidence type="ECO:0000313" key="1">
    <source>
        <dbReference type="EMBL" id="MED6243930.1"/>
    </source>
</evidence>
<dbReference type="EMBL" id="JAHUTI010037626">
    <property type="protein sequence ID" value="MED6243930.1"/>
    <property type="molecule type" value="Genomic_DNA"/>
</dbReference>
<dbReference type="Proteomes" id="UP001345963">
    <property type="component" value="Unassembled WGS sequence"/>
</dbReference>
<evidence type="ECO:0000313" key="2">
    <source>
        <dbReference type="Proteomes" id="UP001345963"/>
    </source>
</evidence>
<reference evidence="1 2" key="1">
    <citation type="submission" date="2021-07" db="EMBL/GenBank/DDBJ databases">
        <authorList>
            <person name="Palmer J.M."/>
        </authorList>
    </citation>
    <scope>NUCLEOTIDE SEQUENCE [LARGE SCALE GENOMIC DNA]</scope>
    <source>
        <strain evidence="1 2">AT_MEX2019</strain>
        <tissue evidence="1">Muscle</tissue>
    </source>
</reference>
<keyword evidence="2" id="KW-1185">Reference proteome</keyword>
<gene>
    <name evidence="1" type="ORF">ATANTOWER_030362</name>
</gene>